<evidence type="ECO:0000256" key="6">
    <source>
        <dbReference type="SAM" id="MobiDB-lite"/>
    </source>
</evidence>
<dbReference type="PROSITE" id="PS50011">
    <property type="entry name" value="PROTEIN_KINASE_DOM"/>
    <property type="match status" value="1"/>
</dbReference>
<evidence type="ECO:0000313" key="9">
    <source>
        <dbReference type="Proteomes" id="UP001159641"/>
    </source>
</evidence>
<dbReference type="InterPro" id="IPR008271">
    <property type="entry name" value="Ser/Thr_kinase_AS"/>
</dbReference>
<dbReference type="InterPro" id="IPR000719">
    <property type="entry name" value="Prot_kinase_dom"/>
</dbReference>
<dbReference type="Pfam" id="PF00069">
    <property type="entry name" value="Pkinase"/>
    <property type="match status" value="1"/>
</dbReference>
<evidence type="ECO:0000256" key="3">
    <source>
        <dbReference type="ARBA" id="ARBA00022741"/>
    </source>
</evidence>
<dbReference type="GO" id="GO:0009966">
    <property type="term" value="P:regulation of signal transduction"/>
    <property type="evidence" value="ECO:0007669"/>
    <property type="project" value="TreeGrafter"/>
</dbReference>
<evidence type="ECO:0000256" key="5">
    <source>
        <dbReference type="ARBA" id="ARBA00022840"/>
    </source>
</evidence>
<keyword evidence="2" id="KW-0808">Transferase</keyword>
<dbReference type="PANTHER" id="PTHR24355:SF32">
    <property type="entry name" value="SERINE_THREONINE KINASE 32C"/>
    <property type="match status" value="1"/>
</dbReference>
<dbReference type="PROSITE" id="PS00108">
    <property type="entry name" value="PROTEIN_KINASE_ST"/>
    <property type="match status" value="1"/>
</dbReference>
<dbReference type="GO" id="GO:0007186">
    <property type="term" value="P:G protein-coupled receptor signaling pathway"/>
    <property type="evidence" value="ECO:0007669"/>
    <property type="project" value="TreeGrafter"/>
</dbReference>
<proteinExistence type="predicted"/>
<feature type="compositionally biased region" description="Basic residues" evidence="6">
    <location>
        <begin position="279"/>
        <end position="288"/>
    </location>
</feature>
<keyword evidence="1" id="KW-0723">Serine/threonine-protein kinase</keyword>
<dbReference type="SMART" id="SM00220">
    <property type="entry name" value="S_TKc"/>
    <property type="match status" value="1"/>
</dbReference>
<dbReference type="CDD" id="cd05578">
    <property type="entry name" value="STKc_Yank1"/>
    <property type="match status" value="1"/>
</dbReference>
<comment type="caution">
    <text evidence="8">The sequence shown here is derived from an EMBL/GenBank/DDBJ whole genome shotgun (WGS) entry which is preliminary data.</text>
</comment>
<dbReference type="Gene3D" id="1.10.510.10">
    <property type="entry name" value="Transferase(Phosphotransferase) domain 1"/>
    <property type="match status" value="1"/>
</dbReference>
<dbReference type="InterPro" id="IPR011009">
    <property type="entry name" value="Kinase-like_dom_sf"/>
</dbReference>
<feature type="compositionally biased region" description="Low complexity" evidence="6">
    <location>
        <begin position="296"/>
        <end position="306"/>
    </location>
</feature>
<keyword evidence="5" id="KW-0067">ATP-binding</keyword>
<dbReference type="GO" id="GO:0001664">
    <property type="term" value="F:G protein-coupled receptor binding"/>
    <property type="evidence" value="ECO:0007669"/>
    <property type="project" value="TreeGrafter"/>
</dbReference>
<keyword evidence="3" id="KW-0547">Nucleotide-binding</keyword>
<evidence type="ECO:0000256" key="2">
    <source>
        <dbReference type="ARBA" id="ARBA00022679"/>
    </source>
</evidence>
<dbReference type="PANTHER" id="PTHR24355">
    <property type="entry name" value="G PROTEIN-COUPLED RECEPTOR KINASE/RIBOSOMAL PROTEIN S6 KINASE"/>
    <property type="match status" value="1"/>
</dbReference>
<dbReference type="AlphaFoldDB" id="A0AB34HR35"/>
<keyword evidence="9" id="KW-1185">Reference proteome</keyword>
<evidence type="ECO:0000313" key="8">
    <source>
        <dbReference type="EMBL" id="KAJ8794007.1"/>
    </source>
</evidence>
<dbReference type="GO" id="GO:0004703">
    <property type="term" value="F:G protein-coupled receptor kinase activity"/>
    <property type="evidence" value="ECO:0007669"/>
    <property type="project" value="TreeGrafter"/>
</dbReference>
<dbReference type="Proteomes" id="UP001159641">
    <property type="component" value="Unassembled WGS sequence"/>
</dbReference>
<dbReference type="Gene3D" id="3.30.200.20">
    <property type="entry name" value="Phosphorylase Kinase, domain 1"/>
    <property type="match status" value="1"/>
</dbReference>
<gene>
    <name evidence="8" type="ORF">J1605_003417</name>
</gene>
<organism evidence="8 9">
    <name type="scientific">Eschrichtius robustus</name>
    <name type="common">California gray whale</name>
    <name type="synonym">Eschrichtius gibbosus</name>
    <dbReference type="NCBI Taxonomy" id="9764"/>
    <lineage>
        <taxon>Eukaryota</taxon>
        <taxon>Metazoa</taxon>
        <taxon>Chordata</taxon>
        <taxon>Craniata</taxon>
        <taxon>Vertebrata</taxon>
        <taxon>Euteleostomi</taxon>
        <taxon>Mammalia</taxon>
        <taxon>Eutheria</taxon>
        <taxon>Laurasiatheria</taxon>
        <taxon>Artiodactyla</taxon>
        <taxon>Whippomorpha</taxon>
        <taxon>Cetacea</taxon>
        <taxon>Mysticeti</taxon>
        <taxon>Eschrichtiidae</taxon>
        <taxon>Eschrichtius</taxon>
    </lineage>
</organism>
<evidence type="ECO:0000259" key="7">
    <source>
        <dbReference type="PROSITE" id="PS50011"/>
    </source>
</evidence>
<protein>
    <recommendedName>
        <fullName evidence="7">Protein kinase domain-containing protein</fullName>
    </recommendedName>
</protein>
<sequence length="424" mass="47585">MYAMKYMNKQQCIERDEVRNVFRELEILQEIEHIFLVNLWYSFQDEEDMFMVVDLLPGGDLRYHLQQNVQFSEDTVRLYVCEMALALDYLRSQHIIHRDVKPDNILLDERGHAHLTDFNIATIIKDGERATALAGTKPYMAPEIFQSFVSGGTGYSFEVDWWSVGVMAYELLRGWRPYDIHSGNAAESLVQLFSTVSVQYVPTWSKEMVALLRKLLTVSPRHRVSSLRDVQAAPALADVPWTELSEKKVEPGFVPNKGRLHCDPTFELEEMILESRPLHKKKKRLAKNRSRDSSRDSSQSVSAGPRRPARPLLLALCSLLRRGGSGRRGVRVSCSWKWGAFPGSRGSSLDPSLGYGRCSQLGLRVWVVVVTVGTLYALGSPPAPGPGRACGDALGCSLSHLGGPVLPPAWVLVREMGVSLFSLR</sequence>
<feature type="region of interest" description="Disordered" evidence="6">
    <location>
        <begin position="279"/>
        <end position="306"/>
    </location>
</feature>
<name>A0AB34HR35_ESCRO</name>
<evidence type="ECO:0000256" key="1">
    <source>
        <dbReference type="ARBA" id="ARBA00022527"/>
    </source>
</evidence>
<evidence type="ECO:0000256" key="4">
    <source>
        <dbReference type="ARBA" id="ARBA00022777"/>
    </source>
</evidence>
<accession>A0AB34HR35</accession>
<dbReference type="FunFam" id="1.10.510.10:FF:000169">
    <property type="entry name" value="Serine/threonine-protein kinase 32A"/>
    <property type="match status" value="1"/>
</dbReference>
<reference evidence="8 9" key="1">
    <citation type="submission" date="2022-11" db="EMBL/GenBank/DDBJ databases">
        <title>Whole genome sequence of Eschrichtius robustus ER-17-0199.</title>
        <authorList>
            <person name="Bruniche-Olsen A."/>
            <person name="Black A.N."/>
            <person name="Fields C.J."/>
            <person name="Walden K."/>
            <person name="Dewoody J.A."/>
        </authorList>
    </citation>
    <scope>NUCLEOTIDE SEQUENCE [LARGE SCALE GENOMIC DNA]</scope>
    <source>
        <strain evidence="8">ER-17-0199</strain>
        <tissue evidence="8">Blubber</tissue>
    </source>
</reference>
<keyword evidence="4" id="KW-0418">Kinase</keyword>
<dbReference type="GO" id="GO:0005524">
    <property type="term" value="F:ATP binding"/>
    <property type="evidence" value="ECO:0007669"/>
    <property type="project" value="UniProtKB-KW"/>
</dbReference>
<dbReference type="SUPFAM" id="SSF56112">
    <property type="entry name" value="Protein kinase-like (PK-like)"/>
    <property type="match status" value="1"/>
</dbReference>
<feature type="domain" description="Protein kinase" evidence="7">
    <location>
        <begin position="1"/>
        <end position="236"/>
    </location>
</feature>
<dbReference type="EMBL" id="JAIQCJ010000892">
    <property type="protein sequence ID" value="KAJ8794007.1"/>
    <property type="molecule type" value="Genomic_DNA"/>
</dbReference>